<reference evidence="1 2" key="1">
    <citation type="journal article" date="2015" name="Nature">
        <title>rRNA introns, odd ribosomes, and small enigmatic genomes across a large radiation of phyla.</title>
        <authorList>
            <person name="Brown C.T."/>
            <person name="Hug L.A."/>
            <person name="Thomas B.C."/>
            <person name="Sharon I."/>
            <person name="Castelle C.J."/>
            <person name="Singh A."/>
            <person name="Wilkins M.J."/>
            <person name="Williams K.H."/>
            <person name="Banfield J.F."/>
        </authorList>
    </citation>
    <scope>NUCLEOTIDE SEQUENCE [LARGE SCALE GENOMIC DNA]</scope>
</reference>
<evidence type="ECO:0000313" key="2">
    <source>
        <dbReference type="Proteomes" id="UP000034846"/>
    </source>
</evidence>
<organism evidence="1 2">
    <name type="scientific">Candidatus Uhrbacteria bacterium GW2011_GWD2_52_7</name>
    <dbReference type="NCBI Taxonomy" id="1618989"/>
    <lineage>
        <taxon>Bacteria</taxon>
        <taxon>Candidatus Uhriibacteriota</taxon>
    </lineage>
</organism>
<dbReference type="AlphaFoldDB" id="A0A0G1XEI5"/>
<dbReference type="EMBL" id="LCRD01000047">
    <property type="protein sequence ID" value="KKW29366.1"/>
    <property type="molecule type" value="Genomic_DNA"/>
</dbReference>
<proteinExistence type="predicted"/>
<protein>
    <submittedName>
        <fullName evidence="1">Uncharacterized protein</fullName>
    </submittedName>
</protein>
<accession>A0A0G1XEI5</accession>
<evidence type="ECO:0000313" key="1">
    <source>
        <dbReference type="EMBL" id="KKW29366.1"/>
    </source>
</evidence>
<sequence length="256" mass="28666">MLNPDFSEAPCFAWYELAYRHGMLTLDIEPSAFAFLASKLTADNPRVHSVQVAFQLDEFVPAESTCWGFGRVIEAAGESPRGWRRFLVRYPRMLRTGDERSWRPAYGIVGTLNLVFRALHAWTTPAPQPDHQVLLVDGPGLQQGGLGAGISPRAATWLQQPPRPNELEQIRYAMLSASRALGDEYDPVDDLRLFILQNSDGLLHLGMPSRVGLHPTFHEVRKRGNGYEIHCHNVDTPYQQLVLIAGLAKLSELVRA</sequence>
<name>A0A0G1XEI5_9BACT</name>
<comment type="caution">
    <text evidence="1">The sequence shown here is derived from an EMBL/GenBank/DDBJ whole genome shotgun (WGS) entry which is preliminary data.</text>
</comment>
<dbReference type="Proteomes" id="UP000034846">
    <property type="component" value="Unassembled WGS sequence"/>
</dbReference>
<gene>
    <name evidence="1" type="ORF">UY72_C0047G0007</name>
</gene>